<evidence type="ECO:0000313" key="3">
    <source>
        <dbReference type="Proteomes" id="UP000799440"/>
    </source>
</evidence>
<gene>
    <name evidence="2" type="ORF">M011DRAFT_487057</name>
</gene>
<dbReference type="AlphaFoldDB" id="A0A6A6VAT1"/>
<organism evidence="2 3">
    <name type="scientific">Sporormia fimetaria CBS 119925</name>
    <dbReference type="NCBI Taxonomy" id="1340428"/>
    <lineage>
        <taxon>Eukaryota</taxon>
        <taxon>Fungi</taxon>
        <taxon>Dikarya</taxon>
        <taxon>Ascomycota</taxon>
        <taxon>Pezizomycotina</taxon>
        <taxon>Dothideomycetes</taxon>
        <taxon>Pleosporomycetidae</taxon>
        <taxon>Pleosporales</taxon>
        <taxon>Sporormiaceae</taxon>
        <taxon>Sporormia</taxon>
    </lineage>
</organism>
<keyword evidence="1" id="KW-0732">Signal</keyword>
<feature type="signal peptide" evidence="1">
    <location>
        <begin position="1"/>
        <end position="19"/>
    </location>
</feature>
<evidence type="ECO:0000313" key="2">
    <source>
        <dbReference type="EMBL" id="KAF2746640.1"/>
    </source>
</evidence>
<reference evidence="2" key="1">
    <citation type="journal article" date="2020" name="Stud. Mycol.">
        <title>101 Dothideomycetes genomes: a test case for predicting lifestyles and emergence of pathogens.</title>
        <authorList>
            <person name="Haridas S."/>
            <person name="Albert R."/>
            <person name="Binder M."/>
            <person name="Bloem J."/>
            <person name="Labutti K."/>
            <person name="Salamov A."/>
            <person name="Andreopoulos B."/>
            <person name="Baker S."/>
            <person name="Barry K."/>
            <person name="Bills G."/>
            <person name="Bluhm B."/>
            <person name="Cannon C."/>
            <person name="Castanera R."/>
            <person name="Culley D."/>
            <person name="Daum C."/>
            <person name="Ezra D."/>
            <person name="Gonzalez J."/>
            <person name="Henrissat B."/>
            <person name="Kuo A."/>
            <person name="Liang C."/>
            <person name="Lipzen A."/>
            <person name="Lutzoni F."/>
            <person name="Magnuson J."/>
            <person name="Mondo S."/>
            <person name="Nolan M."/>
            <person name="Ohm R."/>
            <person name="Pangilinan J."/>
            <person name="Park H.-J."/>
            <person name="Ramirez L."/>
            <person name="Alfaro M."/>
            <person name="Sun H."/>
            <person name="Tritt A."/>
            <person name="Yoshinaga Y."/>
            <person name="Zwiers L.-H."/>
            <person name="Turgeon B."/>
            <person name="Goodwin S."/>
            <person name="Spatafora J."/>
            <person name="Crous P."/>
            <person name="Grigoriev I."/>
        </authorList>
    </citation>
    <scope>NUCLEOTIDE SEQUENCE</scope>
    <source>
        <strain evidence="2">CBS 119925</strain>
    </source>
</reference>
<dbReference type="Proteomes" id="UP000799440">
    <property type="component" value="Unassembled WGS sequence"/>
</dbReference>
<sequence>MHFTTPLFTLLLTATTALAAPSDRALAARQSRIIYARFFGPGGCEDPWVEDVVFNQANGANCVNTGISIPHKSVNFLESSSSCVLKIYNRANCDESGNHQLIQPGAAGLGCQAFNVQSAKFLC</sequence>
<proteinExistence type="predicted"/>
<dbReference type="EMBL" id="MU006576">
    <property type="protein sequence ID" value="KAF2746640.1"/>
    <property type="molecule type" value="Genomic_DNA"/>
</dbReference>
<protein>
    <submittedName>
        <fullName evidence="2">Uncharacterized protein</fullName>
    </submittedName>
</protein>
<evidence type="ECO:0000256" key="1">
    <source>
        <dbReference type="SAM" id="SignalP"/>
    </source>
</evidence>
<name>A0A6A6VAT1_9PLEO</name>
<feature type="chain" id="PRO_5025504400" evidence="1">
    <location>
        <begin position="20"/>
        <end position="123"/>
    </location>
</feature>
<dbReference type="OrthoDB" id="3664114at2759"/>
<accession>A0A6A6VAT1</accession>
<keyword evidence="3" id="KW-1185">Reference proteome</keyword>